<dbReference type="AlphaFoldDB" id="A0A8D8FXJ6"/>
<accession>A0A8D8FXJ6</accession>
<feature type="compositionally biased region" description="Basic residues" evidence="1">
    <location>
        <begin position="85"/>
        <end position="102"/>
    </location>
</feature>
<evidence type="ECO:0000256" key="1">
    <source>
        <dbReference type="SAM" id="MobiDB-lite"/>
    </source>
</evidence>
<evidence type="ECO:0000313" key="2">
    <source>
        <dbReference type="EMBL" id="CAG6488817.1"/>
    </source>
</evidence>
<proteinExistence type="predicted"/>
<sequence>MVNVPMALARCNRCSTVPSSDRSTWPISRPCCNKPESARSSRSPSGPSSATSRPARMPSTRPRKTSRARPNCRSWEPIRAQCSGAKKRSTPRSKRSRPIWPR</sequence>
<dbReference type="EMBL" id="HBUE01110878">
    <property type="protein sequence ID" value="CAG6488817.1"/>
    <property type="molecule type" value="Transcribed_RNA"/>
</dbReference>
<feature type="compositionally biased region" description="Polar residues" evidence="1">
    <location>
        <begin position="13"/>
        <end position="26"/>
    </location>
</feature>
<protein>
    <submittedName>
        <fullName evidence="2">(northern house mosquito) hypothetical protein</fullName>
    </submittedName>
</protein>
<feature type="compositionally biased region" description="Low complexity" evidence="1">
    <location>
        <begin position="38"/>
        <end position="56"/>
    </location>
</feature>
<feature type="region of interest" description="Disordered" evidence="1">
    <location>
        <begin position="13"/>
        <end position="102"/>
    </location>
</feature>
<reference evidence="2" key="1">
    <citation type="submission" date="2021-05" db="EMBL/GenBank/DDBJ databases">
        <authorList>
            <person name="Alioto T."/>
            <person name="Alioto T."/>
            <person name="Gomez Garrido J."/>
        </authorList>
    </citation>
    <scope>NUCLEOTIDE SEQUENCE</scope>
</reference>
<organism evidence="2">
    <name type="scientific">Culex pipiens</name>
    <name type="common">House mosquito</name>
    <dbReference type="NCBI Taxonomy" id="7175"/>
    <lineage>
        <taxon>Eukaryota</taxon>
        <taxon>Metazoa</taxon>
        <taxon>Ecdysozoa</taxon>
        <taxon>Arthropoda</taxon>
        <taxon>Hexapoda</taxon>
        <taxon>Insecta</taxon>
        <taxon>Pterygota</taxon>
        <taxon>Neoptera</taxon>
        <taxon>Endopterygota</taxon>
        <taxon>Diptera</taxon>
        <taxon>Nematocera</taxon>
        <taxon>Culicoidea</taxon>
        <taxon>Culicidae</taxon>
        <taxon>Culicinae</taxon>
        <taxon>Culicini</taxon>
        <taxon>Culex</taxon>
        <taxon>Culex</taxon>
    </lineage>
</organism>
<name>A0A8D8FXJ6_CULPI</name>